<dbReference type="AlphaFoldDB" id="A0A0A2WQ14"/>
<protein>
    <recommendedName>
        <fullName evidence="4">Transmembrane protein</fullName>
    </recommendedName>
</protein>
<organism evidence="2 3">
    <name type="scientific">Lysobacter dokdonensis DS-58</name>
    <dbReference type="NCBI Taxonomy" id="1300345"/>
    <lineage>
        <taxon>Bacteria</taxon>
        <taxon>Pseudomonadati</taxon>
        <taxon>Pseudomonadota</taxon>
        <taxon>Gammaproteobacteria</taxon>
        <taxon>Lysobacterales</taxon>
        <taxon>Lysobacteraceae</taxon>
        <taxon>Noviluteimonas</taxon>
    </lineage>
</organism>
<feature type="transmembrane region" description="Helical" evidence="1">
    <location>
        <begin position="65"/>
        <end position="88"/>
    </location>
</feature>
<dbReference type="RefSeq" id="WP_036164678.1">
    <property type="nucleotide sequence ID" value="NZ_JRKJ01000002.1"/>
</dbReference>
<accession>A0A0A2WQ14</accession>
<evidence type="ECO:0000313" key="3">
    <source>
        <dbReference type="Proteomes" id="UP000030518"/>
    </source>
</evidence>
<keyword evidence="1" id="KW-0472">Membrane</keyword>
<dbReference type="PATRIC" id="fig|1300345.3.peg.248"/>
<evidence type="ECO:0008006" key="4">
    <source>
        <dbReference type="Google" id="ProtNLM"/>
    </source>
</evidence>
<dbReference type="STRING" id="1300345.LF41_927"/>
<evidence type="ECO:0000313" key="2">
    <source>
        <dbReference type="EMBL" id="KGQ20390.1"/>
    </source>
</evidence>
<sequence>MLNCPHCNERTISPIKKLFLGPIFEHRCPSCRKHWGISQWSVVVAAVAAASYFGFLMVANPSRQVAQIGMVGMMVAVALALVFVVPVVRK</sequence>
<keyword evidence="1" id="KW-0812">Transmembrane</keyword>
<keyword evidence="1" id="KW-1133">Transmembrane helix</keyword>
<name>A0A0A2WQ14_9GAMM</name>
<dbReference type="OrthoDB" id="1822030at2"/>
<keyword evidence="3" id="KW-1185">Reference proteome</keyword>
<feature type="transmembrane region" description="Helical" evidence="1">
    <location>
        <begin position="40"/>
        <end position="59"/>
    </location>
</feature>
<gene>
    <name evidence="2" type="ORF">LF41_927</name>
</gene>
<evidence type="ECO:0000256" key="1">
    <source>
        <dbReference type="SAM" id="Phobius"/>
    </source>
</evidence>
<reference evidence="2 3" key="1">
    <citation type="submission" date="2014-09" db="EMBL/GenBank/DDBJ databases">
        <title>Genome sequences of Lysobacter dokdonensis DS-58.</title>
        <authorList>
            <person name="Kim J.F."/>
            <person name="Kwak M.-J."/>
        </authorList>
    </citation>
    <scope>NUCLEOTIDE SEQUENCE [LARGE SCALE GENOMIC DNA]</scope>
    <source>
        <strain evidence="2 3">DS-58</strain>
    </source>
</reference>
<dbReference type="EMBL" id="JRKJ01000002">
    <property type="protein sequence ID" value="KGQ20390.1"/>
    <property type="molecule type" value="Genomic_DNA"/>
</dbReference>
<proteinExistence type="predicted"/>
<comment type="caution">
    <text evidence="2">The sequence shown here is derived from an EMBL/GenBank/DDBJ whole genome shotgun (WGS) entry which is preliminary data.</text>
</comment>
<dbReference type="Proteomes" id="UP000030518">
    <property type="component" value="Unassembled WGS sequence"/>
</dbReference>